<comment type="similarity">
    <text evidence="2 6">Belongs to the TUBGCP family.</text>
</comment>
<comment type="caution">
    <text evidence="10">The sequence shown here is derived from an EMBL/GenBank/DDBJ whole genome shotgun (WGS) entry which is preliminary data.</text>
</comment>
<evidence type="ECO:0000313" key="10">
    <source>
        <dbReference type="EMBL" id="KAF9515936.1"/>
    </source>
</evidence>
<feature type="chain" id="PRO_5040313949" description="Spindle pole body component" evidence="7">
    <location>
        <begin position="18"/>
        <end position="705"/>
    </location>
</feature>
<dbReference type="InterPro" id="IPR007259">
    <property type="entry name" value="GCP"/>
</dbReference>
<organism evidence="10 11">
    <name type="scientific">Hydnum rufescens UP504</name>
    <dbReference type="NCBI Taxonomy" id="1448309"/>
    <lineage>
        <taxon>Eukaryota</taxon>
        <taxon>Fungi</taxon>
        <taxon>Dikarya</taxon>
        <taxon>Basidiomycota</taxon>
        <taxon>Agaricomycotina</taxon>
        <taxon>Agaricomycetes</taxon>
        <taxon>Cantharellales</taxon>
        <taxon>Hydnaceae</taxon>
        <taxon>Hydnum</taxon>
    </lineage>
</organism>
<dbReference type="Proteomes" id="UP000886523">
    <property type="component" value="Unassembled WGS sequence"/>
</dbReference>
<feature type="domain" description="Gamma tubulin complex component protein N-terminal" evidence="9">
    <location>
        <begin position="2"/>
        <end position="283"/>
    </location>
</feature>
<evidence type="ECO:0000259" key="8">
    <source>
        <dbReference type="Pfam" id="PF04130"/>
    </source>
</evidence>
<dbReference type="GO" id="GO:0005874">
    <property type="term" value="C:microtubule"/>
    <property type="evidence" value="ECO:0007669"/>
    <property type="project" value="UniProtKB-KW"/>
</dbReference>
<dbReference type="AlphaFoldDB" id="A0A9P6B1I8"/>
<feature type="signal peptide" evidence="7">
    <location>
        <begin position="1"/>
        <end position="17"/>
    </location>
</feature>
<evidence type="ECO:0000256" key="4">
    <source>
        <dbReference type="ARBA" id="ARBA00022701"/>
    </source>
</evidence>
<dbReference type="GO" id="GO:0000922">
    <property type="term" value="C:spindle pole"/>
    <property type="evidence" value="ECO:0007669"/>
    <property type="project" value="InterPro"/>
</dbReference>
<gene>
    <name evidence="10" type="ORF">BS47DRAFT_1371926</name>
</gene>
<proteinExistence type="inferred from homology"/>
<dbReference type="OrthoDB" id="1608002at2759"/>
<keyword evidence="4 6" id="KW-0493">Microtubule</keyword>
<dbReference type="Pfam" id="PF04130">
    <property type="entry name" value="GCP_C_terminal"/>
    <property type="match status" value="1"/>
</dbReference>
<evidence type="ECO:0000256" key="7">
    <source>
        <dbReference type="SAM" id="SignalP"/>
    </source>
</evidence>
<feature type="domain" description="Gamma tubulin complex component C-terminal" evidence="8">
    <location>
        <begin position="292"/>
        <end position="521"/>
    </location>
</feature>
<dbReference type="EMBL" id="MU128945">
    <property type="protein sequence ID" value="KAF9515936.1"/>
    <property type="molecule type" value="Genomic_DNA"/>
</dbReference>
<keyword evidence="7" id="KW-0732">Signal</keyword>
<evidence type="ECO:0000256" key="2">
    <source>
        <dbReference type="ARBA" id="ARBA00010337"/>
    </source>
</evidence>
<evidence type="ECO:0000256" key="1">
    <source>
        <dbReference type="ARBA" id="ARBA00004267"/>
    </source>
</evidence>
<keyword evidence="5 6" id="KW-0206">Cytoskeleton</keyword>
<dbReference type="GO" id="GO:0000278">
    <property type="term" value="P:mitotic cell cycle"/>
    <property type="evidence" value="ECO:0007669"/>
    <property type="project" value="TreeGrafter"/>
</dbReference>
<dbReference type="Gene3D" id="1.20.120.1900">
    <property type="entry name" value="Gamma-tubulin complex, C-terminal domain"/>
    <property type="match status" value="1"/>
</dbReference>
<dbReference type="GO" id="GO:0007020">
    <property type="term" value="P:microtubule nucleation"/>
    <property type="evidence" value="ECO:0007669"/>
    <property type="project" value="InterPro"/>
</dbReference>
<evidence type="ECO:0000256" key="5">
    <source>
        <dbReference type="ARBA" id="ARBA00023212"/>
    </source>
</evidence>
<evidence type="ECO:0000259" key="9">
    <source>
        <dbReference type="Pfam" id="PF17681"/>
    </source>
</evidence>
<evidence type="ECO:0000256" key="3">
    <source>
        <dbReference type="ARBA" id="ARBA00022490"/>
    </source>
</evidence>
<dbReference type="GO" id="GO:0005816">
    <property type="term" value="C:spindle pole body"/>
    <property type="evidence" value="ECO:0007669"/>
    <property type="project" value="UniProtKB-ARBA"/>
</dbReference>
<keyword evidence="11" id="KW-1185">Reference proteome</keyword>
<accession>A0A9P6B1I8</accession>
<dbReference type="GO" id="GO:0000930">
    <property type="term" value="C:gamma-tubulin complex"/>
    <property type="evidence" value="ECO:0007669"/>
    <property type="project" value="TreeGrafter"/>
</dbReference>
<dbReference type="InterPro" id="IPR041470">
    <property type="entry name" value="GCP_N"/>
</dbReference>
<dbReference type="GO" id="GO:0051321">
    <property type="term" value="P:meiotic cell cycle"/>
    <property type="evidence" value="ECO:0007669"/>
    <property type="project" value="TreeGrafter"/>
</dbReference>
<dbReference type="PANTHER" id="PTHR19302">
    <property type="entry name" value="GAMMA TUBULIN COMPLEX PROTEIN"/>
    <property type="match status" value="1"/>
</dbReference>
<dbReference type="GO" id="GO:0031122">
    <property type="term" value="P:cytoplasmic microtubule organization"/>
    <property type="evidence" value="ECO:0007669"/>
    <property type="project" value="TreeGrafter"/>
</dbReference>
<dbReference type="GO" id="GO:0051225">
    <property type="term" value="P:spindle assembly"/>
    <property type="evidence" value="ECO:0007669"/>
    <property type="project" value="TreeGrafter"/>
</dbReference>
<dbReference type="Pfam" id="PF17681">
    <property type="entry name" value="GCP_N_terminal"/>
    <property type="match status" value="1"/>
</dbReference>
<dbReference type="GO" id="GO:0051011">
    <property type="term" value="F:microtubule minus-end binding"/>
    <property type="evidence" value="ECO:0007669"/>
    <property type="project" value="TreeGrafter"/>
</dbReference>
<reference evidence="10" key="1">
    <citation type="journal article" date="2020" name="Nat. Commun.">
        <title>Large-scale genome sequencing of mycorrhizal fungi provides insights into the early evolution of symbiotic traits.</title>
        <authorList>
            <person name="Miyauchi S."/>
            <person name="Kiss E."/>
            <person name="Kuo A."/>
            <person name="Drula E."/>
            <person name="Kohler A."/>
            <person name="Sanchez-Garcia M."/>
            <person name="Morin E."/>
            <person name="Andreopoulos B."/>
            <person name="Barry K.W."/>
            <person name="Bonito G."/>
            <person name="Buee M."/>
            <person name="Carver A."/>
            <person name="Chen C."/>
            <person name="Cichocki N."/>
            <person name="Clum A."/>
            <person name="Culley D."/>
            <person name="Crous P.W."/>
            <person name="Fauchery L."/>
            <person name="Girlanda M."/>
            <person name="Hayes R.D."/>
            <person name="Keri Z."/>
            <person name="LaButti K."/>
            <person name="Lipzen A."/>
            <person name="Lombard V."/>
            <person name="Magnuson J."/>
            <person name="Maillard F."/>
            <person name="Murat C."/>
            <person name="Nolan M."/>
            <person name="Ohm R.A."/>
            <person name="Pangilinan J."/>
            <person name="Pereira M.F."/>
            <person name="Perotto S."/>
            <person name="Peter M."/>
            <person name="Pfister S."/>
            <person name="Riley R."/>
            <person name="Sitrit Y."/>
            <person name="Stielow J.B."/>
            <person name="Szollosi G."/>
            <person name="Zifcakova L."/>
            <person name="Stursova M."/>
            <person name="Spatafora J.W."/>
            <person name="Tedersoo L."/>
            <person name="Vaario L.M."/>
            <person name="Yamada A."/>
            <person name="Yan M."/>
            <person name="Wang P."/>
            <person name="Xu J."/>
            <person name="Bruns T."/>
            <person name="Baldrian P."/>
            <person name="Vilgalys R."/>
            <person name="Dunand C."/>
            <person name="Henrissat B."/>
            <person name="Grigoriev I.V."/>
            <person name="Hibbett D."/>
            <person name="Nagy L.G."/>
            <person name="Martin F.M."/>
        </authorList>
    </citation>
    <scope>NUCLEOTIDE SEQUENCE</scope>
    <source>
        <strain evidence="10">UP504</strain>
    </source>
</reference>
<dbReference type="GO" id="GO:0043015">
    <property type="term" value="F:gamma-tubulin binding"/>
    <property type="evidence" value="ECO:0007669"/>
    <property type="project" value="InterPro"/>
</dbReference>
<dbReference type="PANTHER" id="PTHR19302:SF27">
    <property type="entry name" value="GAMMA-TUBULIN COMPLEX COMPONENT 4"/>
    <property type="match status" value="1"/>
</dbReference>
<evidence type="ECO:0000256" key="6">
    <source>
        <dbReference type="RuleBase" id="RU363050"/>
    </source>
</evidence>
<keyword evidence="3 6" id="KW-0963">Cytoplasm</keyword>
<sequence length="705" mass="77302">MIAELILLLAGHPSALFLESGKLDPAFEELLHPGEQQSLEYLSRIAGRYRTLKSSVGTLSGTSEYLSSMMAAVRVVLSEYENLVVQTEAKVLQRDDEIVASGSFVPLASLKATFSQWDGPLAALESLINHIQRLGPTNISPGSLIDLLLERSRVGVERVSEIMADLALAVQRVWQVHLTAYVVHGALSAKDPFAKTNPHQLNARMMPNCVSPDSRESIAYVGRAIATVKAARGHRSQQQQLPRSIAVMHTKMLSKVLPQDRHVFDSVIAQIRVNVSEWLWTTVLTRKDVDDALDSLANYFLLRNGEFSVALIREIERLKLSRLTPRASSRTPGISIIREQDLSLALLRASLGTSAQYDPTLSRLRFTLPTGPVRPFIPSFNANPDLSTLSVHSTSSTVDFTTTLLGMPLELGYTLAWPLDLFLTPTDLRSYTHLFAYFSSIRHTHQRVMACWSSLSNSQRMRRRWVRLGEGGDTHDGGGRRDLLRCGWGVVREMVWFLDALWAYICLDVVEGQYQRLKASLAPSGAGGGAKKQNFLLSNPGLAGLIKTIMELCEVFVATVERWGGDVLPDLLAEGSIAGGEDGGVGRMVRERAKVVQDVNETLNNLLETFYENLSGSLSSQSALGNGDATVATTFFVAGSSHNLNTTMIGGKRKTKDVHNHLATDAEVRRGAERLLLRLDFNNGFSKAGGTSRGSEGILREGGLA</sequence>
<protein>
    <recommendedName>
        <fullName evidence="6">Spindle pole body component</fullName>
    </recommendedName>
</protein>
<dbReference type="InterPro" id="IPR042241">
    <property type="entry name" value="GCP_C_sf"/>
</dbReference>
<evidence type="ECO:0000313" key="11">
    <source>
        <dbReference type="Proteomes" id="UP000886523"/>
    </source>
</evidence>
<name>A0A9P6B1I8_9AGAM</name>
<dbReference type="InterPro" id="IPR040457">
    <property type="entry name" value="GCP_C"/>
</dbReference>
<comment type="subcellular location">
    <subcellularLocation>
        <location evidence="1 6">Cytoplasm</location>
        <location evidence="1 6">Cytoskeleton</location>
        <location evidence="1 6">Microtubule organizing center</location>
    </subcellularLocation>
</comment>